<dbReference type="PATRIC" id="fig|159743.3.peg.4422"/>
<comment type="caution">
    <text evidence="3">The sequence shown here is derived from an EMBL/GenBank/DDBJ whole genome shotgun (WGS) entry which is preliminary data.</text>
</comment>
<dbReference type="Pfam" id="PF25963">
    <property type="entry name" value="Beta-barrel_AAEA"/>
    <property type="match status" value="1"/>
</dbReference>
<evidence type="ECO:0000313" key="4">
    <source>
        <dbReference type="Proteomes" id="UP000032534"/>
    </source>
</evidence>
<dbReference type="EMBL" id="JTHP01000046">
    <property type="protein sequence ID" value="KJD43884.1"/>
    <property type="molecule type" value="Genomic_DNA"/>
</dbReference>
<gene>
    <name evidence="3" type="ORF">QD47_19930</name>
</gene>
<evidence type="ECO:0000259" key="2">
    <source>
        <dbReference type="Pfam" id="PF25963"/>
    </source>
</evidence>
<organism evidence="3 4">
    <name type="scientific">Paenibacillus terrae</name>
    <dbReference type="NCBI Taxonomy" id="159743"/>
    <lineage>
        <taxon>Bacteria</taxon>
        <taxon>Bacillati</taxon>
        <taxon>Bacillota</taxon>
        <taxon>Bacilli</taxon>
        <taxon>Bacillales</taxon>
        <taxon>Paenibacillaceae</taxon>
        <taxon>Paenibacillus</taxon>
    </lineage>
</organism>
<keyword evidence="1" id="KW-1133">Transmembrane helix</keyword>
<sequence>MSKKTVLPILIILLILSGGTIGYYYWYQATHFVKSEDARIQADQYKVMPQISGEITHIDVEEGDVLQRNEPIAEQDVSGLDSSMISKSVLRAPINGTVIKIYSKEHEIGSPGSAVATMVDMNSLYVSTNIEETDIDRIKPGQLVDITLDAAGDKTIQGKVRKVGEASNAVFSLIPAVNTSGNFNKVTQRVPVEIAINKPKDMKLIPGTNVEVKIHTP</sequence>
<keyword evidence="1" id="KW-0812">Transmembrane</keyword>
<name>A0A0D7WY46_9BACL</name>
<dbReference type="Gene3D" id="2.40.30.170">
    <property type="match status" value="1"/>
</dbReference>
<evidence type="ECO:0000256" key="1">
    <source>
        <dbReference type="SAM" id="Phobius"/>
    </source>
</evidence>
<dbReference type="PANTHER" id="PTHR30367">
    <property type="entry name" value="P-HYDROXYBENZOIC ACID EFFLUX PUMP SUBUNIT AAEA-RELATED"/>
    <property type="match status" value="1"/>
</dbReference>
<dbReference type="PANTHER" id="PTHR30367:SF1">
    <property type="entry name" value="MULTIDRUG RESISTANCE PROTEIN MDTN"/>
    <property type="match status" value="1"/>
</dbReference>
<dbReference type="OrthoDB" id="9811754at2"/>
<dbReference type="InterPro" id="IPR058634">
    <property type="entry name" value="AaeA-lik-b-barrel"/>
</dbReference>
<feature type="domain" description="p-hydroxybenzoic acid efflux pump subunit AaeA-like beta-barrel" evidence="2">
    <location>
        <begin position="123"/>
        <end position="215"/>
    </location>
</feature>
<feature type="transmembrane region" description="Helical" evidence="1">
    <location>
        <begin position="6"/>
        <end position="26"/>
    </location>
</feature>
<dbReference type="InterPro" id="IPR050393">
    <property type="entry name" value="MFP_Efflux_Pump"/>
</dbReference>
<dbReference type="AlphaFoldDB" id="A0A0D7WY46"/>
<keyword evidence="4" id="KW-1185">Reference proteome</keyword>
<evidence type="ECO:0000313" key="3">
    <source>
        <dbReference type="EMBL" id="KJD43884.1"/>
    </source>
</evidence>
<dbReference type="Proteomes" id="UP000032534">
    <property type="component" value="Unassembled WGS sequence"/>
</dbReference>
<accession>A0A0D7WY46</accession>
<keyword evidence="1" id="KW-0472">Membrane</keyword>
<proteinExistence type="predicted"/>
<dbReference type="GO" id="GO:0055085">
    <property type="term" value="P:transmembrane transport"/>
    <property type="evidence" value="ECO:0007669"/>
    <property type="project" value="InterPro"/>
</dbReference>
<dbReference type="RefSeq" id="WP_044647767.1">
    <property type="nucleotide sequence ID" value="NZ_JTHP01000046.1"/>
</dbReference>
<protein>
    <submittedName>
        <fullName evidence="3">Hemolysin D</fullName>
    </submittedName>
</protein>
<reference evidence="3 4" key="1">
    <citation type="submission" date="2014-11" db="EMBL/GenBank/DDBJ databases">
        <title>Draft Genome Sequences of Paenibacillus polymyxa NRRL B-30509 and Paenibacillus terrae NRRL B-30644, Strains from a Poultry Environment that Produce Tridecaptin A and Paenicidins.</title>
        <authorList>
            <person name="van Belkum M.J."/>
            <person name="Lohans C.T."/>
            <person name="Vederas J.C."/>
        </authorList>
    </citation>
    <scope>NUCLEOTIDE SEQUENCE [LARGE SCALE GENOMIC DNA]</scope>
    <source>
        <strain evidence="3 4">NRRL B-30644</strain>
    </source>
</reference>